<feature type="compositionally biased region" description="Basic and acidic residues" evidence="7">
    <location>
        <begin position="1194"/>
        <end position="1203"/>
    </location>
</feature>
<evidence type="ECO:0000256" key="3">
    <source>
        <dbReference type="ARBA" id="ARBA00022737"/>
    </source>
</evidence>
<proteinExistence type="inferred from homology"/>
<evidence type="ECO:0000256" key="1">
    <source>
        <dbReference type="ARBA" id="ARBA00009833"/>
    </source>
</evidence>
<feature type="compositionally biased region" description="Basic residues" evidence="7">
    <location>
        <begin position="939"/>
        <end position="948"/>
    </location>
</feature>
<dbReference type="InterPro" id="IPR027417">
    <property type="entry name" value="P-loop_NTPase"/>
</dbReference>
<feature type="compositionally biased region" description="Basic and acidic residues" evidence="7">
    <location>
        <begin position="984"/>
        <end position="999"/>
    </location>
</feature>
<comment type="caution">
    <text evidence="11">The sequence shown here is derived from an EMBL/GenBank/DDBJ whole genome shotgun (WGS) entry which is preliminary data.</text>
</comment>
<dbReference type="InterPro" id="IPR009010">
    <property type="entry name" value="Asp_de-COase-like_dom_sf"/>
</dbReference>
<dbReference type="FunFam" id="1.10.8.60:FF:000057">
    <property type="entry name" value="AAA family ATPase, CDC48 subfamily"/>
    <property type="match status" value="1"/>
</dbReference>
<dbReference type="Pfam" id="PF02359">
    <property type="entry name" value="CDC48_N"/>
    <property type="match status" value="1"/>
</dbReference>
<dbReference type="SUPFAM" id="SSF54585">
    <property type="entry name" value="Cdc48 domain 2-like"/>
    <property type="match status" value="1"/>
</dbReference>
<dbReference type="FunFam" id="3.40.50.300:FF:000018">
    <property type="entry name" value="Cell division control 48"/>
    <property type="match status" value="1"/>
</dbReference>
<feature type="compositionally biased region" description="Basic and acidic residues" evidence="7">
    <location>
        <begin position="1073"/>
        <end position="1092"/>
    </location>
</feature>
<dbReference type="Gene3D" id="3.10.330.10">
    <property type="match status" value="1"/>
</dbReference>
<keyword evidence="5" id="KW-0067">ATP-binding</keyword>
<dbReference type="InterPro" id="IPR041569">
    <property type="entry name" value="AAA_lid_3"/>
</dbReference>
<dbReference type="SMART" id="SM01072">
    <property type="entry name" value="CDC48_2"/>
    <property type="match status" value="1"/>
</dbReference>
<keyword evidence="4" id="KW-0547">Nucleotide-binding</keyword>
<gene>
    <name evidence="11" type="ORF">WR25_20169</name>
</gene>
<dbReference type="InterPro" id="IPR003593">
    <property type="entry name" value="AAA+_ATPase"/>
</dbReference>
<dbReference type="EMBL" id="LIAE01009543">
    <property type="protein sequence ID" value="PAV69349.1"/>
    <property type="molecule type" value="Genomic_DNA"/>
</dbReference>
<feature type="domain" description="AAA+ ATPase" evidence="8">
    <location>
        <begin position="165"/>
        <end position="482"/>
    </location>
</feature>
<evidence type="ECO:0000259" key="9">
    <source>
        <dbReference type="SMART" id="SM01072"/>
    </source>
</evidence>
<dbReference type="FunFam" id="2.40.40.20:FF:000007">
    <property type="entry name" value="AAA family ATPase"/>
    <property type="match status" value="1"/>
</dbReference>
<feature type="region of interest" description="Disordered" evidence="7">
    <location>
        <begin position="92"/>
        <end position="131"/>
    </location>
</feature>
<evidence type="ECO:0000313" key="11">
    <source>
        <dbReference type="EMBL" id="PAV69349.1"/>
    </source>
</evidence>
<dbReference type="EC" id="3.6.4.6" evidence="2"/>
<comment type="catalytic activity">
    <reaction evidence="6">
        <text>ATP + H2O = ADP + phosphate + H(+)</text>
        <dbReference type="Rhea" id="RHEA:13065"/>
        <dbReference type="ChEBI" id="CHEBI:15377"/>
        <dbReference type="ChEBI" id="CHEBI:15378"/>
        <dbReference type="ChEBI" id="CHEBI:30616"/>
        <dbReference type="ChEBI" id="CHEBI:43474"/>
        <dbReference type="ChEBI" id="CHEBI:456216"/>
        <dbReference type="EC" id="3.6.4.6"/>
    </reaction>
</comment>
<dbReference type="Pfam" id="PF17862">
    <property type="entry name" value="AAA_lid_3"/>
    <property type="match status" value="2"/>
</dbReference>
<dbReference type="FunFam" id="3.40.50.300:FF:000012">
    <property type="entry name" value="Transitional endoplasmic reticulum ATPase"/>
    <property type="match status" value="1"/>
</dbReference>
<feature type="domain" description="CDC48" evidence="9">
    <location>
        <begin position="254"/>
        <end position="336"/>
    </location>
</feature>
<dbReference type="GO" id="GO:0016887">
    <property type="term" value="F:ATP hydrolysis activity"/>
    <property type="evidence" value="ECO:0007669"/>
    <property type="project" value="InterPro"/>
</dbReference>
<dbReference type="SMART" id="SM00382">
    <property type="entry name" value="AAA"/>
    <property type="match status" value="2"/>
</dbReference>
<protein>
    <recommendedName>
        <fullName evidence="2">vesicle-fusing ATPase</fullName>
        <ecNumber evidence="2">3.6.4.6</ecNumber>
    </recommendedName>
</protein>
<dbReference type="Gene3D" id="2.40.40.20">
    <property type="match status" value="1"/>
</dbReference>
<dbReference type="GO" id="GO:0005524">
    <property type="term" value="F:ATP binding"/>
    <property type="evidence" value="ECO:0007669"/>
    <property type="project" value="UniProtKB-KW"/>
</dbReference>
<evidence type="ECO:0000259" key="10">
    <source>
        <dbReference type="SMART" id="SM01073"/>
    </source>
</evidence>
<dbReference type="Proteomes" id="UP000218231">
    <property type="component" value="Unassembled WGS sequence"/>
</dbReference>
<feature type="domain" description="CDC48 N-terminal subdomain" evidence="10">
    <location>
        <begin position="154"/>
        <end position="238"/>
    </location>
</feature>
<evidence type="ECO:0000256" key="5">
    <source>
        <dbReference type="ARBA" id="ARBA00022840"/>
    </source>
</evidence>
<organism evidence="11 12">
    <name type="scientific">Diploscapter pachys</name>
    <dbReference type="NCBI Taxonomy" id="2018661"/>
    <lineage>
        <taxon>Eukaryota</taxon>
        <taxon>Metazoa</taxon>
        <taxon>Ecdysozoa</taxon>
        <taxon>Nematoda</taxon>
        <taxon>Chromadorea</taxon>
        <taxon>Rhabditida</taxon>
        <taxon>Rhabditina</taxon>
        <taxon>Rhabditomorpha</taxon>
        <taxon>Rhabditoidea</taxon>
        <taxon>Rhabditidae</taxon>
        <taxon>Diploscapter</taxon>
    </lineage>
</organism>
<dbReference type="SMART" id="SM01073">
    <property type="entry name" value="CDC48_N"/>
    <property type="match status" value="1"/>
</dbReference>
<dbReference type="Pfam" id="PF02933">
    <property type="entry name" value="CDC48_2"/>
    <property type="match status" value="1"/>
</dbReference>
<feature type="compositionally biased region" description="Basic and acidic residues" evidence="7">
    <location>
        <begin position="881"/>
        <end position="897"/>
    </location>
</feature>
<feature type="domain" description="AAA+ ATPase" evidence="8">
    <location>
        <begin position="619"/>
        <end position="757"/>
    </location>
</feature>
<dbReference type="FunFam" id="1.10.8.60:FF:000178">
    <property type="entry name" value="CDC48/VCP homolog, AAA superfamily"/>
    <property type="match status" value="1"/>
</dbReference>
<dbReference type="InterPro" id="IPR003960">
    <property type="entry name" value="ATPase_AAA_CS"/>
</dbReference>
<evidence type="ECO:0000256" key="4">
    <source>
        <dbReference type="ARBA" id="ARBA00022741"/>
    </source>
</evidence>
<dbReference type="InterPro" id="IPR050168">
    <property type="entry name" value="AAA_ATPase_domain"/>
</dbReference>
<dbReference type="InterPro" id="IPR004201">
    <property type="entry name" value="Cdc48_dom2"/>
</dbReference>
<evidence type="ECO:0000259" key="8">
    <source>
        <dbReference type="SMART" id="SM00382"/>
    </source>
</evidence>
<feature type="compositionally biased region" description="Basic residues" evidence="7">
    <location>
        <begin position="853"/>
        <end position="874"/>
    </location>
</feature>
<dbReference type="SUPFAM" id="SSF50692">
    <property type="entry name" value="ADC-like"/>
    <property type="match status" value="1"/>
</dbReference>
<dbReference type="GO" id="GO:0005737">
    <property type="term" value="C:cytoplasm"/>
    <property type="evidence" value="ECO:0007669"/>
    <property type="project" value="UniProtKB-ARBA"/>
</dbReference>
<sequence length="1220" mass="134749">MQFRMRRAQLAQPREQALRCEQRQDAEAQAEHVAMPHHLLDRIRQAVEHRRDLAEQAVAIRVQHHRLVAAFEQRTPDEPFQALHAATERGCGQRQFGGSSLHRPQSGDLHKRLDGAQRRQSAHRGPSSPQCRVNECRLCNRREWMADSDTPTRKIQVANSRPEDSGRGLAHLPRSLMAALGVGEGDVIEIVGKQSTPARAVGPYPEDEGIEILRIDGLQRANAGVGAGDFVEVRKVESKPATRVVFAPAQANLRLQGQPQALKRTFFGRPLCQGDVVATAGHQRVGNMPPGIQQFMNAPAYALQEIRLSVVSASPKGIVHIDENTEVELRPEYEEPTQRRADVTYDDIGGMAQTIDQLREMVELPLRYPELDASFFLINGPEIMGSAYGESEGRLREIFEEAAKSAPSIVFIDEIDSIAPKRGSVQGEAEKRVVAQLLTLMDGLEARANLVVIAATNRPEAIDEALRRPGRFDREIVVGVPDERGRREILGIHTRGMPLGDKVDLVELARTTYGFVGADLAALTREAAIEAVRRIMPKLNLEERTIPAEVLDELSVTREDFLEALKRVQPSAMREVMVEAPRVRWDDVGGLDAAQNRLKEGVELPLKDPDAFRRLGIRPAKGFLLYGPPGTGKTLLAKAVAREAEANFIATKSSDLLSKWYGESEQQITRLFQRARQVAPCVIFIDELDSLVPARGGGLGEPQVTERVVNTILAEMDGLEELQSVVVIGATNRPNLIDPALLRPGRFDELVYVGVPNQEGRRRILGIQTQKMPLADDVDLDAIARQTDRFTGADLEDVVRRAGLVALRRSLQSTAVTMADFESALTESRASVPFDRLRANGSWARGSGPLPQRHPRVHEQHHQRRRRGQIRQRPRQFVQADADRGAEHEARAVDARHLAGHRALRGGSDGKARPRGKPGPREAEAQVRQRISGGDTVQRRRQPGQRHAGRGEHQPHQHQPSRRQAEQWDHPPLHQQRRARAHHQHDAGRLQRQRGRDVQAIDDEETDRLAGHRLRMAHHQSRDHPGAHARIEIADMLAMRLRRGGDGRAGGGAANRGIGRGGAVFVERRAPVVGQDRTHRDPHAHAEHREDEGGAGQPHLDTADMAEQQIGRDRRPQDGAEAEGAGEQGEGARAILTARLAGDQRLYRGRRGGAERAVDQPAGDEEAEGGGAADPAVDPGGEEQAAQAERHRKAADAQQDHRAMPVPVGPVRPEGRGDHP</sequence>
<dbReference type="OrthoDB" id="27435at2759"/>
<dbReference type="SUPFAM" id="SSF52540">
    <property type="entry name" value="P-loop containing nucleoside triphosphate hydrolases"/>
    <property type="match status" value="2"/>
</dbReference>
<dbReference type="Gene3D" id="3.40.50.300">
    <property type="entry name" value="P-loop containing nucleotide triphosphate hydrolases"/>
    <property type="match status" value="2"/>
</dbReference>
<accession>A0A2A2K6C2</accession>
<feature type="region of interest" description="Disordered" evidence="7">
    <location>
        <begin position="842"/>
        <end position="1001"/>
    </location>
</feature>
<dbReference type="Gene3D" id="1.10.8.60">
    <property type="match status" value="2"/>
</dbReference>
<dbReference type="PROSITE" id="PS00674">
    <property type="entry name" value="AAA"/>
    <property type="match status" value="2"/>
</dbReference>
<feature type="region of interest" description="Disordered" evidence="7">
    <location>
        <begin position="1073"/>
        <end position="1220"/>
    </location>
</feature>
<dbReference type="PANTHER" id="PTHR23077:SF171">
    <property type="entry name" value="NUCLEAR VALOSIN-CONTAINING PROTEIN-LIKE"/>
    <property type="match status" value="1"/>
</dbReference>
<reference evidence="11 12" key="1">
    <citation type="journal article" date="2017" name="Curr. Biol.">
        <title>Genome architecture and evolution of a unichromosomal asexual nematode.</title>
        <authorList>
            <person name="Fradin H."/>
            <person name="Zegar C."/>
            <person name="Gutwein M."/>
            <person name="Lucas J."/>
            <person name="Kovtun M."/>
            <person name="Corcoran D."/>
            <person name="Baugh L.R."/>
            <person name="Kiontke K."/>
            <person name="Gunsalus K."/>
            <person name="Fitch D.H."/>
            <person name="Piano F."/>
        </authorList>
    </citation>
    <scope>NUCLEOTIDE SEQUENCE [LARGE SCALE GENOMIC DNA]</scope>
    <source>
        <strain evidence="11">PF1309</strain>
    </source>
</reference>
<dbReference type="AlphaFoldDB" id="A0A2A2K6C2"/>
<dbReference type="InterPro" id="IPR029067">
    <property type="entry name" value="CDC48_domain_2-like_sf"/>
</dbReference>
<dbReference type="InterPro" id="IPR003959">
    <property type="entry name" value="ATPase_AAA_core"/>
</dbReference>
<dbReference type="InterPro" id="IPR003338">
    <property type="entry name" value="CDC4_N-term_subdom"/>
</dbReference>
<evidence type="ECO:0000256" key="2">
    <source>
        <dbReference type="ARBA" id="ARBA00012674"/>
    </source>
</evidence>
<dbReference type="STRING" id="2018661.A0A2A2K6C2"/>
<comment type="similarity">
    <text evidence="1">Belongs to the AAA ATPase family. CDC48 subfamily.</text>
</comment>
<evidence type="ECO:0000256" key="7">
    <source>
        <dbReference type="SAM" id="MobiDB-lite"/>
    </source>
</evidence>
<dbReference type="PANTHER" id="PTHR23077">
    <property type="entry name" value="AAA-FAMILY ATPASE"/>
    <property type="match status" value="1"/>
</dbReference>
<keyword evidence="12" id="KW-1185">Reference proteome</keyword>
<keyword evidence="3" id="KW-0677">Repeat</keyword>
<feature type="compositionally biased region" description="Basic and acidic residues" evidence="7">
    <location>
        <begin position="963"/>
        <end position="972"/>
    </location>
</feature>
<dbReference type="Pfam" id="PF00004">
    <property type="entry name" value="AAA"/>
    <property type="match status" value="2"/>
</dbReference>
<evidence type="ECO:0000313" key="12">
    <source>
        <dbReference type="Proteomes" id="UP000218231"/>
    </source>
</evidence>
<feature type="compositionally biased region" description="Basic and acidic residues" evidence="7">
    <location>
        <begin position="108"/>
        <end position="117"/>
    </location>
</feature>
<name>A0A2A2K6C2_9BILA</name>
<evidence type="ECO:0000256" key="6">
    <source>
        <dbReference type="ARBA" id="ARBA00048883"/>
    </source>
</evidence>